<evidence type="ECO:0000256" key="1">
    <source>
        <dbReference type="ARBA" id="ARBA00010568"/>
    </source>
</evidence>
<dbReference type="Proteomes" id="UP001530315">
    <property type="component" value="Unassembled WGS sequence"/>
</dbReference>
<evidence type="ECO:0000313" key="4">
    <source>
        <dbReference type="Proteomes" id="UP001530315"/>
    </source>
</evidence>
<keyword evidence="4" id="KW-1185">Reference proteome</keyword>
<feature type="compositionally biased region" description="Basic and acidic residues" evidence="2">
    <location>
        <begin position="96"/>
        <end position="107"/>
    </location>
</feature>
<comment type="similarity">
    <text evidence="1">Belongs to the UPF0696 family.</text>
</comment>
<dbReference type="Gene3D" id="3.30.760.10">
    <property type="entry name" value="RNA Cap, Translation Initiation Factor Eif4e"/>
    <property type="match status" value="1"/>
</dbReference>
<reference evidence="3 4" key="1">
    <citation type="submission" date="2024-10" db="EMBL/GenBank/DDBJ databases">
        <title>Updated reference genomes for cyclostephanoid diatoms.</title>
        <authorList>
            <person name="Roberts W.R."/>
            <person name="Alverson A.J."/>
        </authorList>
    </citation>
    <scope>NUCLEOTIDE SEQUENCE [LARGE SCALE GENOMIC DNA]</scope>
    <source>
        <strain evidence="3 4">AJA276-08</strain>
    </source>
</reference>
<gene>
    <name evidence="3" type="ORF">ACHAW5_004347</name>
</gene>
<feature type="region of interest" description="Disordered" evidence="2">
    <location>
        <begin position="1"/>
        <end position="77"/>
    </location>
</feature>
<dbReference type="PANTHER" id="PTHR31977">
    <property type="entry name" value="UPF0696 PROTEIN C11ORF68"/>
    <property type="match status" value="1"/>
</dbReference>
<name>A0ABD3Q3P8_9STRA</name>
<sequence>MVFDESIEDVDSMRRRSRDKARIRREIELKRRRDSAEGGRRGVDDSDSDSDSSNDLLQESLSPLPSPPPPPPAIATDAMAANGSTLRIGIPFTTDKSSRPSCEKKPSTETLETKNTTNQKILSANNKAMRFGMTRWSYDSDSEEETNVRKLVTRRNAEKMKRELYGAQSSMHVETKVSARSTAKDAGALASTNDTALIIASANNHMYFESSERQDHTQPTSFQDEDPIPSGALDNADSAPAVCSVKPMHRSPNVKDNQKHRQKETDIIYLLSSDESGDDSPKIKGGVSGGTVQSLKHEPVSTAIESDEAMARRLQLEEQQTYANAKAASEFAICAGATKPRSRISLRDRVGTDRRIRWDRMSETLEEWLIAVPPSRVSRQIAEWIQVEDFSRSSCHDHCGTFDEKPYQHELSKMKDLIVCTTRVPAAAKQSCSRSILSLAQMNHYTTGKWMIFFPPDQVDDGWKKIAAATARGQLGCSAKVSPVLENPDRAMLCCIYVSDFADRAEVRRVLLVLRQMGMEIKCGFKPDVFTMLGINSGNEWRLKPVIYTVDEANAWSADVNRATY</sequence>
<accession>A0ABD3Q3P8</accession>
<dbReference type="SUPFAM" id="SSF55418">
    <property type="entry name" value="eIF4e-like"/>
    <property type="match status" value="1"/>
</dbReference>
<dbReference type="InterPro" id="IPR023398">
    <property type="entry name" value="TIF_eIF4e-like"/>
</dbReference>
<evidence type="ECO:0008006" key="5">
    <source>
        <dbReference type="Google" id="ProtNLM"/>
    </source>
</evidence>
<protein>
    <recommendedName>
        <fullName evidence="5">DUF1917-domain-containing protein</fullName>
    </recommendedName>
</protein>
<evidence type="ECO:0000313" key="3">
    <source>
        <dbReference type="EMBL" id="KAL3794825.1"/>
    </source>
</evidence>
<dbReference type="EMBL" id="JALLAZ020000451">
    <property type="protein sequence ID" value="KAL3794825.1"/>
    <property type="molecule type" value="Genomic_DNA"/>
</dbReference>
<dbReference type="InterPro" id="IPR015034">
    <property type="entry name" value="Bles03"/>
</dbReference>
<comment type="caution">
    <text evidence="3">The sequence shown here is derived from an EMBL/GenBank/DDBJ whole genome shotgun (WGS) entry which is preliminary data.</text>
</comment>
<feature type="region of interest" description="Disordered" evidence="2">
    <location>
        <begin position="210"/>
        <end position="263"/>
    </location>
</feature>
<proteinExistence type="inferred from homology"/>
<evidence type="ECO:0000256" key="2">
    <source>
        <dbReference type="SAM" id="MobiDB-lite"/>
    </source>
</evidence>
<feature type="compositionally biased region" description="Acidic residues" evidence="2">
    <location>
        <begin position="1"/>
        <end position="10"/>
    </location>
</feature>
<organism evidence="3 4">
    <name type="scientific">Stephanodiscus triporus</name>
    <dbReference type="NCBI Taxonomy" id="2934178"/>
    <lineage>
        <taxon>Eukaryota</taxon>
        <taxon>Sar</taxon>
        <taxon>Stramenopiles</taxon>
        <taxon>Ochrophyta</taxon>
        <taxon>Bacillariophyta</taxon>
        <taxon>Coscinodiscophyceae</taxon>
        <taxon>Thalassiosirophycidae</taxon>
        <taxon>Stephanodiscales</taxon>
        <taxon>Stephanodiscaceae</taxon>
        <taxon>Stephanodiscus</taxon>
    </lineage>
</organism>
<feature type="region of interest" description="Disordered" evidence="2">
    <location>
        <begin position="89"/>
        <end position="116"/>
    </location>
</feature>
<dbReference type="AlphaFoldDB" id="A0ABD3Q3P8"/>
<feature type="compositionally biased region" description="Pro residues" evidence="2">
    <location>
        <begin position="64"/>
        <end position="73"/>
    </location>
</feature>
<dbReference type="Pfam" id="PF08939">
    <property type="entry name" value="Bles03"/>
    <property type="match status" value="1"/>
</dbReference>
<dbReference type="PANTHER" id="PTHR31977:SF1">
    <property type="entry name" value="UPF0696 PROTEIN C11ORF68"/>
    <property type="match status" value="1"/>
</dbReference>
<feature type="compositionally biased region" description="Basic and acidic residues" evidence="2">
    <location>
        <begin position="24"/>
        <end position="44"/>
    </location>
</feature>